<dbReference type="EMBL" id="JH795864">
    <property type="protein sequence ID" value="EJU01531.1"/>
    <property type="molecule type" value="Genomic_DNA"/>
</dbReference>
<dbReference type="AlphaFoldDB" id="M5FUT8"/>
<keyword evidence="2" id="KW-1185">Reference proteome</keyword>
<gene>
    <name evidence="1" type="ORF">DACRYDRAFT_22640</name>
</gene>
<dbReference type="RefSeq" id="XP_040628428.1">
    <property type="nucleotide sequence ID" value="XM_040772900.1"/>
</dbReference>
<organism evidence="1 2">
    <name type="scientific">Dacryopinax primogenitus (strain DJM 731)</name>
    <name type="common">Brown rot fungus</name>
    <dbReference type="NCBI Taxonomy" id="1858805"/>
    <lineage>
        <taxon>Eukaryota</taxon>
        <taxon>Fungi</taxon>
        <taxon>Dikarya</taxon>
        <taxon>Basidiomycota</taxon>
        <taxon>Agaricomycotina</taxon>
        <taxon>Dacrymycetes</taxon>
        <taxon>Dacrymycetales</taxon>
        <taxon>Dacrymycetaceae</taxon>
        <taxon>Dacryopinax</taxon>
    </lineage>
</organism>
<protein>
    <submittedName>
        <fullName evidence="1">Uncharacterized protein</fullName>
    </submittedName>
</protein>
<reference evidence="1 2" key="1">
    <citation type="journal article" date="2012" name="Science">
        <title>The Paleozoic origin of enzymatic lignin decomposition reconstructed from 31 fungal genomes.</title>
        <authorList>
            <person name="Floudas D."/>
            <person name="Binder M."/>
            <person name="Riley R."/>
            <person name="Barry K."/>
            <person name="Blanchette R.A."/>
            <person name="Henrissat B."/>
            <person name="Martinez A.T."/>
            <person name="Otillar R."/>
            <person name="Spatafora J.W."/>
            <person name="Yadav J.S."/>
            <person name="Aerts A."/>
            <person name="Benoit I."/>
            <person name="Boyd A."/>
            <person name="Carlson A."/>
            <person name="Copeland A."/>
            <person name="Coutinho P.M."/>
            <person name="de Vries R.P."/>
            <person name="Ferreira P."/>
            <person name="Findley K."/>
            <person name="Foster B."/>
            <person name="Gaskell J."/>
            <person name="Glotzer D."/>
            <person name="Gorecki P."/>
            <person name="Heitman J."/>
            <person name="Hesse C."/>
            <person name="Hori C."/>
            <person name="Igarashi K."/>
            <person name="Jurgens J.A."/>
            <person name="Kallen N."/>
            <person name="Kersten P."/>
            <person name="Kohler A."/>
            <person name="Kuees U."/>
            <person name="Kumar T.K.A."/>
            <person name="Kuo A."/>
            <person name="LaButti K."/>
            <person name="Larrondo L.F."/>
            <person name="Lindquist E."/>
            <person name="Ling A."/>
            <person name="Lombard V."/>
            <person name="Lucas S."/>
            <person name="Lundell T."/>
            <person name="Martin R."/>
            <person name="McLaughlin D.J."/>
            <person name="Morgenstern I."/>
            <person name="Morin E."/>
            <person name="Murat C."/>
            <person name="Nagy L.G."/>
            <person name="Nolan M."/>
            <person name="Ohm R.A."/>
            <person name="Patyshakuliyeva A."/>
            <person name="Rokas A."/>
            <person name="Ruiz-Duenas F.J."/>
            <person name="Sabat G."/>
            <person name="Salamov A."/>
            <person name="Samejima M."/>
            <person name="Schmutz J."/>
            <person name="Slot J.C."/>
            <person name="St John F."/>
            <person name="Stenlid J."/>
            <person name="Sun H."/>
            <person name="Sun S."/>
            <person name="Syed K."/>
            <person name="Tsang A."/>
            <person name="Wiebenga A."/>
            <person name="Young D."/>
            <person name="Pisabarro A."/>
            <person name="Eastwood D.C."/>
            <person name="Martin F."/>
            <person name="Cullen D."/>
            <person name="Grigoriev I.V."/>
            <person name="Hibbett D.S."/>
        </authorList>
    </citation>
    <scope>NUCLEOTIDE SEQUENCE [LARGE SCALE GENOMIC DNA]</scope>
    <source>
        <strain evidence="1 2">DJM-731 SS1</strain>
    </source>
</reference>
<dbReference type="GeneID" id="63687962"/>
<accession>M5FUT8</accession>
<evidence type="ECO:0000313" key="2">
    <source>
        <dbReference type="Proteomes" id="UP000030653"/>
    </source>
</evidence>
<name>M5FUT8_DACPD</name>
<dbReference type="Proteomes" id="UP000030653">
    <property type="component" value="Unassembled WGS sequence"/>
</dbReference>
<dbReference type="HOGENOM" id="CLU_3014105_0_0_1"/>
<evidence type="ECO:0000313" key="1">
    <source>
        <dbReference type="EMBL" id="EJU01531.1"/>
    </source>
</evidence>
<proteinExistence type="predicted"/>
<sequence length="56" mass="6568">MLLGLLLLLLLMLLLLLLHALYILRDNDLTLLRRHLCDLGVHSQQLWWYGETLLMG</sequence>